<sequence length="74" mass="7835">MFHTFLHPISDFSGGASPSVGIALPPIAVIATGAIDLDQQFSPQVSALHATTRSASTTTLEDWLDQLPTRGWDA</sequence>
<reference evidence="2 4" key="2">
    <citation type="submission" date="2019-03" db="EMBL/GenBank/DDBJ databases">
        <title>Genomics of glacier-inhabiting Cryobacterium strains.</title>
        <authorList>
            <person name="Liu Q."/>
            <person name="Xin Y.-H."/>
        </authorList>
    </citation>
    <scope>NUCLEOTIDE SEQUENCE [LARGE SCALE GENOMIC DNA]</scope>
    <source>
        <strain evidence="2 4">Hh8</strain>
    </source>
</reference>
<dbReference type="Proteomes" id="UP000199639">
    <property type="component" value="Unassembled WGS sequence"/>
</dbReference>
<evidence type="ECO:0000313" key="4">
    <source>
        <dbReference type="Proteomes" id="UP000298252"/>
    </source>
</evidence>
<dbReference type="Proteomes" id="UP000298252">
    <property type="component" value="Unassembled WGS sequence"/>
</dbReference>
<dbReference type="EMBL" id="FNIB01000007">
    <property type="protein sequence ID" value="SDN72543.1"/>
    <property type="molecule type" value="Genomic_DNA"/>
</dbReference>
<dbReference type="AlphaFoldDB" id="A0A4R8V068"/>
<evidence type="ECO:0000313" key="3">
    <source>
        <dbReference type="Proteomes" id="UP000199639"/>
    </source>
</evidence>
<gene>
    <name evidence="2" type="ORF">E3O21_11830</name>
    <name evidence="1" type="ORF">SAMN05216368_10716</name>
</gene>
<dbReference type="EMBL" id="SOFD01000029">
    <property type="protein sequence ID" value="TFB75517.1"/>
    <property type="molecule type" value="Genomic_DNA"/>
</dbReference>
<protein>
    <submittedName>
        <fullName evidence="1">Uncharacterized protein</fullName>
    </submittedName>
</protein>
<evidence type="ECO:0000313" key="1">
    <source>
        <dbReference type="EMBL" id="SDN72543.1"/>
    </source>
</evidence>
<accession>A0A4R8V068</accession>
<name>A0A4R8V068_9MICO</name>
<organism evidence="1 3">
    <name type="scientific">Cryobacterium flavum</name>
    <dbReference type="NCBI Taxonomy" id="1424659"/>
    <lineage>
        <taxon>Bacteria</taxon>
        <taxon>Bacillati</taxon>
        <taxon>Actinomycetota</taxon>
        <taxon>Actinomycetes</taxon>
        <taxon>Micrococcales</taxon>
        <taxon>Microbacteriaceae</taxon>
        <taxon>Cryobacterium</taxon>
    </lineage>
</organism>
<evidence type="ECO:0000313" key="2">
    <source>
        <dbReference type="EMBL" id="TFB75517.1"/>
    </source>
</evidence>
<reference evidence="1 3" key="1">
    <citation type="submission" date="2016-10" db="EMBL/GenBank/DDBJ databases">
        <authorList>
            <person name="Varghese N."/>
            <person name="Submissions S."/>
        </authorList>
    </citation>
    <scope>NUCLEOTIDE SEQUENCE [LARGE SCALE GENOMIC DNA]</scope>
    <source>
        <strain evidence="1 3">CGMCC 1.11215</strain>
    </source>
</reference>
<keyword evidence="4" id="KW-1185">Reference proteome</keyword>
<proteinExistence type="predicted"/>